<gene>
    <name evidence="6" type="ORF">ACFFIP_00105</name>
</gene>
<name>A0ABV6FMI2_9BACT</name>
<feature type="transmembrane region" description="Helical" evidence="5">
    <location>
        <begin position="274"/>
        <end position="296"/>
    </location>
</feature>
<evidence type="ECO:0000313" key="6">
    <source>
        <dbReference type="EMBL" id="MFC0261064.1"/>
    </source>
</evidence>
<dbReference type="PANTHER" id="PTHR11785">
    <property type="entry name" value="AMINO ACID TRANSPORTER"/>
    <property type="match status" value="1"/>
</dbReference>
<feature type="transmembrane region" description="Helical" evidence="5">
    <location>
        <begin position="121"/>
        <end position="141"/>
    </location>
</feature>
<keyword evidence="7" id="KW-1185">Reference proteome</keyword>
<feature type="transmembrane region" description="Helical" evidence="5">
    <location>
        <begin position="317"/>
        <end position="340"/>
    </location>
</feature>
<dbReference type="Pfam" id="PF13520">
    <property type="entry name" value="AA_permease_2"/>
    <property type="match status" value="1"/>
</dbReference>
<organism evidence="6 7">
    <name type="scientific">Fontibacter flavus</name>
    <dbReference type="NCBI Taxonomy" id="654838"/>
    <lineage>
        <taxon>Bacteria</taxon>
        <taxon>Pseudomonadati</taxon>
        <taxon>Bacteroidota</taxon>
        <taxon>Cytophagia</taxon>
        <taxon>Cytophagales</taxon>
        <taxon>Cyclobacteriaceae</taxon>
        <taxon>Fontibacter</taxon>
    </lineage>
</organism>
<dbReference type="Proteomes" id="UP001589797">
    <property type="component" value="Unassembled WGS sequence"/>
</dbReference>
<evidence type="ECO:0000256" key="1">
    <source>
        <dbReference type="ARBA" id="ARBA00004141"/>
    </source>
</evidence>
<evidence type="ECO:0000313" key="7">
    <source>
        <dbReference type="Proteomes" id="UP001589797"/>
    </source>
</evidence>
<sequence length="428" mass="46973">MKIKDKIGWKTAGALVVANMIGTGVFTSLGFQVADSQNTWSIIILWLAGGVMALIGAFVYAELGTHFKKSGGDYIFLSRTIHPAAGYLYAWVSLTVGFSAPIAIASMAMVQYWEPLIGVDYSTYLGIAAILAMSAFHSFSVSQSGLVQNILTAIKLLFVFSLILLGLFYAGVLPEAGFDFSSSWTSEVVRPGFAVSMVFVFYAYTGWNSAAYIVEEIDRPVKSLPKALISATLLVMMVYILLQLVFLKHASIEQLSGKVQVATLAFGNLFGTSGIFWVSLFIGIQLVATISGYTWVGPRITNALAKEFRFWQPLAKTNANGVPVRAIWFNTAVSLLLMFSGSFETVLLYAGFVLQLMGTMTIGASLLVKSNDGFRSPFKPWLQILYIIFSLWVMAFMLYDRPKESLLGLGIIGVGFILYLFDRKNELK</sequence>
<feature type="transmembrane region" description="Helical" evidence="5">
    <location>
        <begin position="405"/>
        <end position="421"/>
    </location>
</feature>
<evidence type="ECO:0000256" key="4">
    <source>
        <dbReference type="ARBA" id="ARBA00023136"/>
    </source>
</evidence>
<feature type="transmembrane region" description="Helical" evidence="5">
    <location>
        <begin position="380"/>
        <end position="399"/>
    </location>
</feature>
<dbReference type="Gene3D" id="1.20.1740.10">
    <property type="entry name" value="Amino acid/polyamine transporter I"/>
    <property type="match status" value="1"/>
</dbReference>
<keyword evidence="2 5" id="KW-0812">Transmembrane</keyword>
<feature type="transmembrane region" description="Helical" evidence="5">
    <location>
        <begin position="84"/>
        <end position="109"/>
    </location>
</feature>
<feature type="transmembrane region" description="Helical" evidence="5">
    <location>
        <begin position="153"/>
        <end position="173"/>
    </location>
</feature>
<reference evidence="6 7" key="1">
    <citation type="submission" date="2024-09" db="EMBL/GenBank/DDBJ databases">
        <authorList>
            <person name="Sun Q."/>
            <person name="Mori K."/>
        </authorList>
    </citation>
    <scope>NUCLEOTIDE SEQUENCE [LARGE SCALE GENOMIC DNA]</scope>
    <source>
        <strain evidence="6 7">CCM 7650</strain>
    </source>
</reference>
<dbReference type="InterPro" id="IPR002293">
    <property type="entry name" value="AA/rel_permease1"/>
</dbReference>
<evidence type="ECO:0000256" key="2">
    <source>
        <dbReference type="ARBA" id="ARBA00022692"/>
    </source>
</evidence>
<dbReference type="RefSeq" id="WP_382385520.1">
    <property type="nucleotide sequence ID" value="NZ_JBHLWI010000001.1"/>
</dbReference>
<dbReference type="PIRSF" id="PIRSF006060">
    <property type="entry name" value="AA_transporter"/>
    <property type="match status" value="1"/>
</dbReference>
<dbReference type="PANTHER" id="PTHR11785:SF512">
    <property type="entry name" value="SOBREMESA, ISOFORM B"/>
    <property type="match status" value="1"/>
</dbReference>
<feature type="transmembrane region" description="Helical" evidence="5">
    <location>
        <begin position="346"/>
        <end position="368"/>
    </location>
</feature>
<dbReference type="InterPro" id="IPR050598">
    <property type="entry name" value="AminoAcid_Transporter"/>
</dbReference>
<comment type="subcellular location">
    <subcellularLocation>
        <location evidence="1">Membrane</location>
        <topology evidence="1">Multi-pass membrane protein</topology>
    </subcellularLocation>
</comment>
<evidence type="ECO:0000256" key="5">
    <source>
        <dbReference type="SAM" id="Phobius"/>
    </source>
</evidence>
<accession>A0ABV6FMI2</accession>
<protein>
    <submittedName>
        <fullName evidence="6">APC family permease</fullName>
    </submittedName>
</protein>
<keyword evidence="4 5" id="KW-0472">Membrane</keyword>
<feature type="transmembrane region" description="Helical" evidence="5">
    <location>
        <begin position="12"/>
        <end position="34"/>
    </location>
</feature>
<feature type="transmembrane region" description="Helical" evidence="5">
    <location>
        <begin position="193"/>
        <end position="215"/>
    </location>
</feature>
<dbReference type="EMBL" id="JBHLWI010000001">
    <property type="protein sequence ID" value="MFC0261064.1"/>
    <property type="molecule type" value="Genomic_DNA"/>
</dbReference>
<feature type="transmembrane region" description="Helical" evidence="5">
    <location>
        <begin position="40"/>
        <end position="63"/>
    </location>
</feature>
<keyword evidence="3 5" id="KW-1133">Transmembrane helix</keyword>
<proteinExistence type="predicted"/>
<comment type="caution">
    <text evidence="6">The sequence shown here is derived from an EMBL/GenBank/DDBJ whole genome shotgun (WGS) entry which is preliminary data.</text>
</comment>
<evidence type="ECO:0000256" key="3">
    <source>
        <dbReference type="ARBA" id="ARBA00022989"/>
    </source>
</evidence>
<feature type="transmembrane region" description="Helical" evidence="5">
    <location>
        <begin position="227"/>
        <end position="246"/>
    </location>
</feature>